<evidence type="ECO:0000313" key="3">
    <source>
        <dbReference type="EMBL" id="TDY56709.1"/>
    </source>
</evidence>
<dbReference type="InterPro" id="IPR032466">
    <property type="entry name" value="Metal_Hydrolase"/>
</dbReference>
<dbReference type="GO" id="GO:0019748">
    <property type="term" value="P:secondary metabolic process"/>
    <property type="evidence" value="ECO:0007669"/>
    <property type="project" value="TreeGrafter"/>
</dbReference>
<dbReference type="AlphaFoldDB" id="A0A4R8M1X9"/>
<dbReference type="OrthoDB" id="9771932at2"/>
<sequence length="283" mass="31438">MIVDCHVHVYPPEVIRDAEKIARTEEHFALLIGGKVHKWAAAEDLVEQMERDGVDVSWIFGFAFKDPGLCALCNDYVIDAVRRFPGRFRGLAVVPPMARGSDREILRCREAGLVGIGEIFPQGQNLDIADIRQTWRLAGAAHELDMFLLFHSAEPVGHDYAGKGNVGPREAAEFCIHHPETRVIFAHFGGGLWMYELMPEMKLYLSNARYDSAAWPWLYEPAVFSAMAAAGVGDKILYGSDFPILSFPRYKKLLDASGASDEAGAQFLSGNALSFLREDHPLS</sequence>
<dbReference type="GO" id="GO:0016787">
    <property type="term" value="F:hydrolase activity"/>
    <property type="evidence" value="ECO:0007669"/>
    <property type="project" value="InterPro"/>
</dbReference>
<dbReference type="InterPro" id="IPR032465">
    <property type="entry name" value="ACMSD"/>
</dbReference>
<feature type="domain" description="Amidohydrolase-related" evidence="2">
    <location>
        <begin position="3"/>
        <end position="277"/>
    </location>
</feature>
<organism evidence="3 4">
    <name type="scientific">Aminivibrio pyruvatiphilus</name>
    <dbReference type="NCBI Taxonomy" id="1005740"/>
    <lineage>
        <taxon>Bacteria</taxon>
        <taxon>Thermotogati</taxon>
        <taxon>Synergistota</taxon>
        <taxon>Synergistia</taxon>
        <taxon>Synergistales</taxon>
        <taxon>Aminobacteriaceae</taxon>
        <taxon>Aminivibrio</taxon>
    </lineage>
</organism>
<keyword evidence="1" id="KW-0456">Lyase</keyword>
<accession>A0A4R8M1X9</accession>
<evidence type="ECO:0000259" key="2">
    <source>
        <dbReference type="Pfam" id="PF04909"/>
    </source>
</evidence>
<dbReference type="GO" id="GO:0005737">
    <property type="term" value="C:cytoplasm"/>
    <property type="evidence" value="ECO:0007669"/>
    <property type="project" value="TreeGrafter"/>
</dbReference>
<dbReference type="EMBL" id="SORI01000017">
    <property type="protein sequence ID" value="TDY56709.1"/>
    <property type="molecule type" value="Genomic_DNA"/>
</dbReference>
<dbReference type="PANTHER" id="PTHR21240:SF28">
    <property type="entry name" value="ISO-OROTATE DECARBOXYLASE (EUROFUNG)"/>
    <property type="match status" value="1"/>
</dbReference>
<comment type="caution">
    <text evidence="3">The sequence shown here is derived from an EMBL/GenBank/DDBJ whole genome shotgun (WGS) entry which is preliminary data.</text>
</comment>
<dbReference type="PANTHER" id="PTHR21240">
    <property type="entry name" value="2-AMINO-3-CARBOXYLMUCONATE-6-SEMIALDEHYDE DECARBOXYLASE"/>
    <property type="match status" value="1"/>
</dbReference>
<dbReference type="SUPFAM" id="SSF51556">
    <property type="entry name" value="Metallo-dependent hydrolases"/>
    <property type="match status" value="1"/>
</dbReference>
<proteinExistence type="predicted"/>
<evidence type="ECO:0000256" key="1">
    <source>
        <dbReference type="ARBA" id="ARBA00023239"/>
    </source>
</evidence>
<dbReference type="Gene3D" id="3.20.20.140">
    <property type="entry name" value="Metal-dependent hydrolases"/>
    <property type="match status" value="1"/>
</dbReference>
<dbReference type="Pfam" id="PF04909">
    <property type="entry name" value="Amidohydro_2"/>
    <property type="match status" value="1"/>
</dbReference>
<gene>
    <name evidence="3" type="ORF">C8D99_11710</name>
</gene>
<dbReference type="GO" id="GO:0016831">
    <property type="term" value="F:carboxy-lyase activity"/>
    <property type="evidence" value="ECO:0007669"/>
    <property type="project" value="InterPro"/>
</dbReference>
<keyword evidence="4" id="KW-1185">Reference proteome</keyword>
<reference evidence="3 4" key="1">
    <citation type="submission" date="2019-03" db="EMBL/GenBank/DDBJ databases">
        <title>Genomic Encyclopedia of Type Strains, Phase IV (KMG-IV): sequencing the most valuable type-strain genomes for metagenomic binning, comparative biology and taxonomic classification.</title>
        <authorList>
            <person name="Goeker M."/>
        </authorList>
    </citation>
    <scope>NUCLEOTIDE SEQUENCE [LARGE SCALE GENOMIC DNA]</scope>
    <source>
        <strain evidence="3 4">DSM 25964</strain>
    </source>
</reference>
<dbReference type="InterPro" id="IPR006680">
    <property type="entry name" value="Amidohydro-rel"/>
</dbReference>
<dbReference type="RefSeq" id="WP_133958379.1">
    <property type="nucleotide sequence ID" value="NZ_SORI01000017.1"/>
</dbReference>
<evidence type="ECO:0000313" key="4">
    <source>
        <dbReference type="Proteomes" id="UP000295066"/>
    </source>
</evidence>
<protein>
    <recommendedName>
        <fullName evidence="2">Amidohydrolase-related domain-containing protein</fullName>
    </recommendedName>
</protein>
<dbReference type="Proteomes" id="UP000295066">
    <property type="component" value="Unassembled WGS sequence"/>
</dbReference>
<name>A0A4R8M1X9_9BACT</name>